<evidence type="ECO:0000313" key="1">
    <source>
        <dbReference type="EMBL" id="XDJ02810.1"/>
    </source>
</evidence>
<reference evidence="1" key="1">
    <citation type="submission" date="2024-06" db="EMBL/GenBank/DDBJ databases">
        <authorList>
            <person name="Najeeb S."/>
            <person name="Khan I."/>
            <person name="Muhammad J."/>
            <person name="Abbas A."/>
            <person name="Jahangir M."/>
            <person name="Alvi I.A."/>
            <person name="Ullah A."/>
            <person name="Ullah A."/>
            <person name="Khan A."/>
        </authorList>
    </citation>
    <scope>NUCLEOTIDE SEQUENCE</scope>
</reference>
<accession>A0AB39C7X4</accession>
<sequence length="71" mass="8259">MPTIEEITEDTKLVLISRCIGKLGSVSYMYDRTTINSRLKNLPKDCKITHIYIENEDKDLVLIWKNGKMVE</sequence>
<proteinExistence type="predicted"/>
<protein>
    <submittedName>
        <fullName evidence="1">Uncharacterized protein</fullName>
    </submittedName>
</protein>
<name>A0AB39C7X4_9CAUD</name>
<organism evidence="1">
    <name type="scientific">Staphylococcus phage UHP46</name>
    <dbReference type="NCBI Taxonomy" id="3234966"/>
    <lineage>
        <taxon>Viruses</taxon>
        <taxon>Duplodnaviria</taxon>
        <taxon>Heunggongvirae</taxon>
        <taxon>Uroviricota</taxon>
        <taxon>Caudoviricetes</taxon>
        <taxon>Herelleviridae</taxon>
        <taxon>Twortvirinae</taxon>
        <taxon>Sciuriunavirus</taxon>
    </lineage>
</organism>
<dbReference type="EMBL" id="PP995776">
    <property type="protein sequence ID" value="XDJ02810.1"/>
    <property type="molecule type" value="Genomic_DNA"/>
</dbReference>